<protein>
    <recommendedName>
        <fullName evidence="3">C2H2-type domain-containing protein</fullName>
    </recommendedName>
</protein>
<dbReference type="PROSITE" id="PS00028">
    <property type="entry name" value="ZINC_FINGER_C2H2_1"/>
    <property type="match status" value="3"/>
</dbReference>
<comment type="caution">
    <text evidence="4">The sequence shown here is derived from an EMBL/GenBank/DDBJ whole genome shotgun (WGS) entry which is preliminary data.</text>
</comment>
<organism evidence="4 5">
    <name type="scientific">Metarhizium robertsii</name>
    <dbReference type="NCBI Taxonomy" id="568076"/>
    <lineage>
        <taxon>Eukaryota</taxon>
        <taxon>Fungi</taxon>
        <taxon>Dikarya</taxon>
        <taxon>Ascomycota</taxon>
        <taxon>Pezizomycotina</taxon>
        <taxon>Sordariomycetes</taxon>
        <taxon>Hypocreomycetidae</taxon>
        <taxon>Hypocreales</taxon>
        <taxon>Clavicipitaceae</taxon>
        <taxon>Metarhizium</taxon>
    </lineage>
</organism>
<name>A0A014NG98_9HYPO</name>
<feature type="region of interest" description="Disordered" evidence="2">
    <location>
        <begin position="270"/>
        <end position="292"/>
    </location>
</feature>
<feature type="domain" description="C2H2-type" evidence="3">
    <location>
        <begin position="517"/>
        <end position="544"/>
    </location>
</feature>
<accession>A0A014NG98</accession>
<evidence type="ECO:0000256" key="2">
    <source>
        <dbReference type="SAM" id="MobiDB-lite"/>
    </source>
</evidence>
<feature type="region of interest" description="Disordered" evidence="2">
    <location>
        <begin position="1"/>
        <end position="34"/>
    </location>
</feature>
<dbReference type="HOGENOM" id="CLU_015024_0_0_1"/>
<reference evidence="4 5" key="1">
    <citation type="submission" date="2014-02" db="EMBL/GenBank/DDBJ databases">
        <title>The genome sequence of the entomopathogenic fungus Metarhizium robertsii ARSEF 2575.</title>
        <authorList>
            <person name="Giuliano Garisto Donzelli B."/>
            <person name="Roe B.A."/>
            <person name="Macmil S.L."/>
            <person name="Krasnoff S.B."/>
            <person name="Gibson D.M."/>
        </authorList>
    </citation>
    <scope>NUCLEOTIDE SEQUENCE [LARGE SCALE GENOMIC DNA]</scope>
    <source>
        <strain evidence="4 5">ARSEF 2575</strain>
    </source>
</reference>
<keyword evidence="1" id="KW-0862">Zinc</keyword>
<feature type="domain" description="C2H2-type" evidence="3">
    <location>
        <begin position="172"/>
        <end position="197"/>
    </location>
</feature>
<dbReference type="PROSITE" id="PS50157">
    <property type="entry name" value="ZINC_FINGER_C2H2_2"/>
    <property type="match status" value="2"/>
</dbReference>
<dbReference type="SUPFAM" id="SSF57667">
    <property type="entry name" value="beta-beta-alpha zinc fingers"/>
    <property type="match status" value="2"/>
</dbReference>
<dbReference type="AlphaFoldDB" id="A0A014NG98"/>
<dbReference type="PANTHER" id="PTHR35391:SF3">
    <property type="entry name" value="FINGER DOMAIN PROTEIN, PUTATIVE (AFU_ORTHOLOGUE AFUA_8G04300)-RELATED"/>
    <property type="match status" value="1"/>
</dbReference>
<dbReference type="Proteomes" id="UP000030151">
    <property type="component" value="Unassembled WGS sequence"/>
</dbReference>
<dbReference type="InterPro" id="IPR013087">
    <property type="entry name" value="Znf_C2H2_type"/>
</dbReference>
<dbReference type="Gene3D" id="3.30.160.60">
    <property type="entry name" value="Classic Zinc Finger"/>
    <property type="match status" value="2"/>
</dbReference>
<gene>
    <name evidence="4" type="ORF">X797_005546</name>
</gene>
<sequence>MQPGIGNPLGRGRQTYQRNKRWTEGRRQQSNVDPWAHERLMPLGGDSMRQEFVFQKFTTDVANDPFIPTGVIAPFSLERHQDQNVLEAQLAAPPQQQQPFYSGDIHHNVGIYASHDDSGYGGSRVSHTVTSPSIDAGQEGNWSQLQCDMCNEFKAKNKSELRKHHNRHTKPHKCTVPTCHKGFATANDLERHRRTVHRDSCHNDSNSIVYKCTHCLTEPGKQNRRKKQEWPRKDNFIAHLARIHSIDANVMDNLDQYIVRSQSQPVTLPDIAQRSNRDAAQRNDLTGVGTLPDLMAPQTEGAYVKQLANLTGGQVNALTEQRWRKFWQNNSNHFESSGEPQYITPHMLGQGLNDDLLLGSSLETAQNRPLDFEFVSNHSVMDPPPQNDGMIASLQYPGIATNGGETNDAGMDNDETDACIPNHLERPNSPSEIVPEPLESAAPTLQADHGTEDNAIMDVVKRLQLPTPVGPSSSLTDHVKKLPQETRDALVAALFPSGLDDDDQSIIDLDTAAKGQNACRMCQKRFRRPCELTKHLKRHSKPYGCTWKGCSKTFGSKNDWKRHECKQHYHMETWTCDLSSCPKRSWNRRETFKAHLIKEHMFAGLEVIERKVEQCRRGANSASNFWCGFCVKNIDVTATATWTSKFDHIDNHFCGKDGMEQKSIDEWIHPEPENREDIAEALSSASHSTPITFYPPDISGFRKRKAEPTNFESQPLGKKQSPGYILVEMWDCCGCGAFLNIKTSPSCITCEHVRCDYCPVSRDVLRHEEDITGYQFNDISAFGERDLAMHAG</sequence>
<dbReference type="InterPro" id="IPR036236">
    <property type="entry name" value="Znf_C2H2_sf"/>
</dbReference>
<dbReference type="GO" id="GO:0008270">
    <property type="term" value="F:zinc ion binding"/>
    <property type="evidence" value="ECO:0007669"/>
    <property type="project" value="UniProtKB-KW"/>
</dbReference>
<dbReference type="PANTHER" id="PTHR35391">
    <property type="entry name" value="C2H2-TYPE DOMAIN-CONTAINING PROTEIN-RELATED"/>
    <property type="match status" value="1"/>
</dbReference>
<evidence type="ECO:0000256" key="1">
    <source>
        <dbReference type="PROSITE-ProRule" id="PRU00042"/>
    </source>
</evidence>
<dbReference type="SMART" id="SM00355">
    <property type="entry name" value="ZnF_C2H2"/>
    <property type="match status" value="6"/>
</dbReference>
<proteinExistence type="predicted"/>
<dbReference type="EMBL" id="JELW01000008">
    <property type="protein sequence ID" value="EXV01450.1"/>
    <property type="molecule type" value="Genomic_DNA"/>
</dbReference>
<keyword evidence="1" id="KW-0863">Zinc-finger</keyword>
<evidence type="ECO:0000313" key="4">
    <source>
        <dbReference type="EMBL" id="EXV01450.1"/>
    </source>
</evidence>
<evidence type="ECO:0000259" key="3">
    <source>
        <dbReference type="PROSITE" id="PS50157"/>
    </source>
</evidence>
<dbReference type="OrthoDB" id="6077919at2759"/>
<evidence type="ECO:0000313" key="5">
    <source>
        <dbReference type="Proteomes" id="UP000030151"/>
    </source>
</evidence>
<keyword evidence="1" id="KW-0479">Metal-binding</keyword>